<sequence length="320" mass="34957">MIYTITLNPAIDRLVFLEEPLAKRKNNRAREIRYDIGGKGTHGSYAMSKLKVANLALGFAGEQNFAKFTQILAEKAISHQFLAVPDCATRESIILIDPDNLGSAMVTEPSLKVSVKEKQSLLTFLAEHLKPEDMVLVAGSQPEGFELADLKELLTVIQKAGSFLACDLSDEALQLAVELAVDFIKPNEFEIEALIDGQQTIEEKLADLAEKITCIVASRGSKGCLCYYGGNQYKVTAPKVSEINDTGAGDCFVGSFLATFYQTQDIEASLKMASACAASKVQHEDSSFFDVTEANQLIHSVEIQIEEENYAISNRKSSPS</sequence>
<accession>A0ABS3LGP5</accession>
<reference evidence="8 9" key="1">
    <citation type="submission" date="2021-03" db="EMBL/GenBank/DDBJ databases">
        <title>Enterococcal diversity collection.</title>
        <authorList>
            <person name="Gilmore M.S."/>
            <person name="Schwartzman J."/>
            <person name="Van Tyne D."/>
            <person name="Martin M."/>
            <person name="Earl A.M."/>
            <person name="Manson A.L."/>
            <person name="Straub T."/>
            <person name="Salamzade R."/>
            <person name="Saavedra J."/>
            <person name="Lebreton F."/>
            <person name="Prichula J."/>
            <person name="Schaufler K."/>
            <person name="Gaca A."/>
            <person name="Sgardioli B."/>
            <person name="Wagenaar J."/>
            <person name="Strong T."/>
        </authorList>
    </citation>
    <scope>NUCLEOTIDE SEQUENCE [LARGE SCALE GENOMIC DNA]</scope>
    <source>
        <strain evidence="8 9">669A</strain>
    </source>
</reference>
<keyword evidence="5 6" id="KW-0067">ATP-binding</keyword>
<evidence type="ECO:0000313" key="8">
    <source>
        <dbReference type="EMBL" id="MBO1308250.1"/>
    </source>
</evidence>
<comment type="catalytic activity">
    <reaction evidence="6">
        <text>D-tagatofuranose 6-phosphate + ATP = D-tagatofuranose 1,6-bisphosphate + ADP + H(+)</text>
        <dbReference type="Rhea" id="RHEA:12420"/>
        <dbReference type="ChEBI" id="CHEBI:15378"/>
        <dbReference type="ChEBI" id="CHEBI:30616"/>
        <dbReference type="ChEBI" id="CHEBI:58694"/>
        <dbReference type="ChEBI" id="CHEBI:58695"/>
        <dbReference type="ChEBI" id="CHEBI:456216"/>
        <dbReference type="EC" id="2.7.1.144"/>
    </reaction>
</comment>
<keyword evidence="9" id="KW-1185">Reference proteome</keyword>
<dbReference type="PANTHER" id="PTHR46566">
    <property type="entry name" value="1-PHOSPHOFRUCTOKINASE-RELATED"/>
    <property type="match status" value="1"/>
</dbReference>
<keyword evidence="4" id="KW-0418">Kinase</keyword>
<dbReference type="Pfam" id="PF00294">
    <property type="entry name" value="PfkB"/>
    <property type="match status" value="1"/>
</dbReference>
<protein>
    <recommendedName>
        <fullName evidence="6">Tagatose-6-phosphate kinase</fullName>
        <ecNumber evidence="6">2.7.1.144</ecNumber>
    </recommendedName>
</protein>
<evidence type="ECO:0000256" key="1">
    <source>
        <dbReference type="ARBA" id="ARBA00005380"/>
    </source>
</evidence>
<evidence type="ECO:0000256" key="6">
    <source>
        <dbReference type="PIRNR" id="PIRNR000535"/>
    </source>
</evidence>
<dbReference type="EC" id="2.7.1.144" evidence="6"/>
<comment type="similarity">
    <text evidence="1">Belongs to the carbohydrate kinase pfkB family.</text>
</comment>
<dbReference type="SUPFAM" id="SSF53613">
    <property type="entry name" value="Ribokinase-like"/>
    <property type="match status" value="1"/>
</dbReference>
<dbReference type="Gene3D" id="3.40.1190.20">
    <property type="match status" value="1"/>
</dbReference>
<name>A0ABS3LGP5_9ENTE</name>
<evidence type="ECO:0000313" key="9">
    <source>
        <dbReference type="Proteomes" id="UP000664601"/>
    </source>
</evidence>
<dbReference type="InterPro" id="IPR011611">
    <property type="entry name" value="PfkB_dom"/>
</dbReference>
<keyword evidence="2 6" id="KW-0808">Transferase</keyword>
<proteinExistence type="inferred from homology"/>
<gene>
    <name evidence="8" type="ORF">JZO70_18885</name>
</gene>
<dbReference type="RefSeq" id="WP_207675242.1">
    <property type="nucleotide sequence ID" value="NZ_JAFREM010000031.1"/>
</dbReference>
<dbReference type="CDD" id="cd01164">
    <property type="entry name" value="FruK_PfkB_like"/>
    <property type="match status" value="1"/>
</dbReference>
<keyword evidence="6" id="KW-0423">Lactose metabolism</keyword>
<comment type="pathway">
    <text evidence="6">Carbohydrate metabolism; D-tagatose 6-phosphate degradation; D-glyceraldehyde 3-phosphate and glycerone phosphate from D-tagatose 6-phosphate: step 1/2.</text>
</comment>
<evidence type="ECO:0000256" key="3">
    <source>
        <dbReference type="ARBA" id="ARBA00022741"/>
    </source>
</evidence>
<organism evidence="8 9">
    <name type="scientific">Candidatus Enterococcus moelleringii</name>
    <dbReference type="NCBI Taxonomy" id="2815325"/>
    <lineage>
        <taxon>Bacteria</taxon>
        <taxon>Bacillati</taxon>
        <taxon>Bacillota</taxon>
        <taxon>Bacilli</taxon>
        <taxon>Lactobacillales</taxon>
        <taxon>Enterococcaceae</taxon>
        <taxon>Enterococcus</taxon>
    </lineage>
</organism>
<comment type="similarity">
    <text evidence="6">Belongs to the carbohydrate kinase PfkB family. LacC subfamily.</text>
</comment>
<feature type="domain" description="Carbohydrate kinase PfkB" evidence="7">
    <location>
        <begin position="17"/>
        <end position="287"/>
    </location>
</feature>
<evidence type="ECO:0000259" key="7">
    <source>
        <dbReference type="Pfam" id="PF00294"/>
    </source>
</evidence>
<dbReference type="EMBL" id="JAFREM010000031">
    <property type="protein sequence ID" value="MBO1308250.1"/>
    <property type="molecule type" value="Genomic_DNA"/>
</dbReference>
<evidence type="ECO:0000256" key="2">
    <source>
        <dbReference type="ARBA" id="ARBA00022679"/>
    </source>
</evidence>
<dbReference type="PIRSF" id="PIRSF000535">
    <property type="entry name" value="1PFK/6PFK/LacC"/>
    <property type="match status" value="1"/>
</dbReference>
<dbReference type="PANTHER" id="PTHR46566:SF1">
    <property type="entry name" value="1-PHOSPHOFRUCTOKINASE"/>
    <property type="match status" value="1"/>
</dbReference>
<dbReference type="InterPro" id="IPR029056">
    <property type="entry name" value="Ribokinase-like"/>
</dbReference>
<dbReference type="InterPro" id="IPR017583">
    <property type="entry name" value="Tagatose/fructose_Pkinase"/>
</dbReference>
<dbReference type="Proteomes" id="UP000664601">
    <property type="component" value="Unassembled WGS sequence"/>
</dbReference>
<comment type="caution">
    <text evidence="8">The sequence shown here is derived from an EMBL/GenBank/DDBJ whole genome shotgun (WGS) entry which is preliminary data.</text>
</comment>
<evidence type="ECO:0000256" key="5">
    <source>
        <dbReference type="ARBA" id="ARBA00022840"/>
    </source>
</evidence>
<evidence type="ECO:0000256" key="4">
    <source>
        <dbReference type="ARBA" id="ARBA00022777"/>
    </source>
</evidence>
<keyword evidence="3 6" id="KW-0547">Nucleotide-binding</keyword>